<comment type="caution">
    <text evidence="2">The sequence shown here is derived from an EMBL/GenBank/DDBJ whole genome shotgun (WGS) entry which is preliminary data.</text>
</comment>
<dbReference type="EMBL" id="BARS01040572">
    <property type="protein sequence ID" value="GAG37167.1"/>
    <property type="molecule type" value="Genomic_DNA"/>
</dbReference>
<feature type="transmembrane region" description="Helical" evidence="1">
    <location>
        <begin position="20"/>
        <end position="40"/>
    </location>
</feature>
<gene>
    <name evidence="2" type="ORF">S01H1_61824</name>
</gene>
<evidence type="ECO:0000256" key="1">
    <source>
        <dbReference type="SAM" id="Phobius"/>
    </source>
</evidence>
<protein>
    <submittedName>
        <fullName evidence="2">Uncharacterized protein</fullName>
    </submittedName>
</protein>
<keyword evidence="1" id="KW-0812">Transmembrane</keyword>
<proteinExistence type="predicted"/>
<reference evidence="2" key="1">
    <citation type="journal article" date="2014" name="Front. Microbiol.">
        <title>High frequency of phylogenetically diverse reductive dehalogenase-homologous genes in deep subseafloor sedimentary metagenomes.</title>
        <authorList>
            <person name="Kawai M."/>
            <person name="Futagami T."/>
            <person name="Toyoda A."/>
            <person name="Takaki Y."/>
            <person name="Nishi S."/>
            <person name="Hori S."/>
            <person name="Arai W."/>
            <person name="Tsubouchi T."/>
            <person name="Morono Y."/>
            <person name="Uchiyama I."/>
            <person name="Ito T."/>
            <person name="Fujiyama A."/>
            <person name="Inagaki F."/>
            <person name="Takami H."/>
        </authorList>
    </citation>
    <scope>NUCLEOTIDE SEQUENCE</scope>
    <source>
        <strain evidence="2">Expedition CK06-06</strain>
    </source>
</reference>
<keyword evidence="1" id="KW-1133">Transmembrane helix</keyword>
<feature type="non-terminal residue" evidence="2">
    <location>
        <position position="70"/>
    </location>
</feature>
<name>X0XPA0_9ZZZZ</name>
<keyword evidence="1" id="KW-0472">Membrane</keyword>
<evidence type="ECO:0000313" key="2">
    <source>
        <dbReference type="EMBL" id="GAG37167.1"/>
    </source>
</evidence>
<sequence>MAMKYYVRKLCLGLPPVFVLYNIALILIIIILFVTGVLFIDRKAVLRHLNPTRNKSSEVTARMNLDLEEI</sequence>
<accession>X0XPA0</accession>
<dbReference type="AlphaFoldDB" id="X0XPA0"/>
<organism evidence="2">
    <name type="scientific">marine sediment metagenome</name>
    <dbReference type="NCBI Taxonomy" id="412755"/>
    <lineage>
        <taxon>unclassified sequences</taxon>
        <taxon>metagenomes</taxon>
        <taxon>ecological metagenomes</taxon>
    </lineage>
</organism>